<evidence type="ECO:0000313" key="2">
    <source>
        <dbReference type="EMBL" id="MBM3332699.1"/>
    </source>
</evidence>
<dbReference type="InterPro" id="IPR001279">
    <property type="entry name" value="Metallo-B-lactamas"/>
</dbReference>
<dbReference type="EMBL" id="VGIR01000119">
    <property type="protein sequence ID" value="MBM3332699.1"/>
    <property type="molecule type" value="Genomic_DNA"/>
</dbReference>
<reference evidence="2" key="1">
    <citation type="submission" date="2019-03" db="EMBL/GenBank/DDBJ databases">
        <title>Lake Tanganyika Metagenome-Assembled Genomes (MAGs).</title>
        <authorList>
            <person name="Tran P."/>
        </authorList>
    </citation>
    <scope>NUCLEOTIDE SEQUENCE</scope>
    <source>
        <strain evidence="2">K_DeepCast_150m_m2_040</strain>
    </source>
</reference>
<dbReference type="Proteomes" id="UP000779900">
    <property type="component" value="Unassembled WGS sequence"/>
</dbReference>
<dbReference type="InterPro" id="IPR036866">
    <property type="entry name" value="RibonucZ/Hydroxyglut_hydro"/>
</dbReference>
<accession>A0A938BU74</accession>
<dbReference type="AlphaFoldDB" id="A0A938BU74"/>
<dbReference type="PANTHER" id="PTHR43546">
    <property type="entry name" value="UPF0173 METAL-DEPENDENT HYDROLASE MJ1163-RELATED"/>
    <property type="match status" value="1"/>
</dbReference>
<gene>
    <name evidence="2" type="ORF">FJY68_12780</name>
</gene>
<name>A0A938BU74_UNCW3</name>
<protein>
    <recommendedName>
        <fullName evidence="1">Metallo-beta-lactamase domain-containing protein</fullName>
    </recommendedName>
</protein>
<evidence type="ECO:0000313" key="3">
    <source>
        <dbReference type="Proteomes" id="UP000779900"/>
    </source>
</evidence>
<dbReference type="PANTHER" id="PTHR43546:SF4">
    <property type="entry name" value="UPF0282 PROTEIN MJ1629"/>
    <property type="match status" value="1"/>
</dbReference>
<organism evidence="2 3">
    <name type="scientific">candidate division WOR-3 bacterium</name>
    <dbReference type="NCBI Taxonomy" id="2052148"/>
    <lineage>
        <taxon>Bacteria</taxon>
        <taxon>Bacteria division WOR-3</taxon>
    </lineage>
</organism>
<dbReference type="SUPFAM" id="SSF56281">
    <property type="entry name" value="Metallo-hydrolase/oxidoreductase"/>
    <property type="match status" value="1"/>
</dbReference>
<feature type="domain" description="Metallo-beta-lactamase" evidence="1">
    <location>
        <begin position="80"/>
        <end position="248"/>
    </location>
</feature>
<comment type="caution">
    <text evidence="2">The sequence shown here is derived from an EMBL/GenBank/DDBJ whole genome shotgun (WGS) entry which is preliminary data.</text>
</comment>
<dbReference type="PIRSF" id="PIRSF004944">
    <property type="entry name" value="UCP004944_hydrls"/>
    <property type="match status" value="1"/>
</dbReference>
<dbReference type="InterPro" id="IPR014426">
    <property type="entry name" value="UPF0282_hydrls"/>
</dbReference>
<dbReference type="InterPro" id="IPR050114">
    <property type="entry name" value="UPF0173_UPF0282_UlaG_hydrolase"/>
</dbReference>
<evidence type="ECO:0000259" key="1">
    <source>
        <dbReference type="Pfam" id="PF00753"/>
    </source>
</evidence>
<dbReference type="Gene3D" id="3.60.15.10">
    <property type="entry name" value="Ribonuclease Z/Hydroxyacylglutathione hydrolase-like"/>
    <property type="match status" value="1"/>
</dbReference>
<dbReference type="Pfam" id="PF00753">
    <property type="entry name" value="Lactamase_B"/>
    <property type="match status" value="1"/>
</dbReference>
<proteinExistence type="predicted"/>
<sequence length="336" mass="37454">MRLTDPVIREGPQLKIDYVACDSLGTRGMCVCIHTPDVVVTVDPGASLEPAHFPMPVERRRAMVDDHDAAIRSACSRSQLVVISHYHLDHFSEGRDVERYGGKTLFVKNPEGLPAKQFETAKAFHRVIDGLPKETIVADGRKFRFKKTQISFSPPVWHGAENAEPGRVIMTEVSWGKEKLLVTSDVGGPLDTATTDLIVDAKARTVVVDGYPTYMLGQFATDHDLVRSIVNVCRILAAPTVKTVVLDHHMARDYRYPAFFKLVYDKAKQLSKQFGTAAEVMGKTSAVLDGYQNYGPTRWHKWFPLEAGDARAVLDRAAAEGKLDKDWSAQFDRWVA</sequence>